<reference evidence="3 4" key="1">
    <citation type="submission" date="2019-07" db="EMBL/GenBank/DDBJ databases">
        <title>Genomic Encyclopedia of Type Strains, Phase I: the one thousand microbial genomes (KMG-I) project.</title>
        <authorList>
            <person name="Kyrpides N."/>
        </authorList>
    </citation>
    <scope>NUCLEOTIDE SEQUENCE [LARGE SCALE GENOMIC DNA]</scope>
    <source>
        <strain evidence="3 4">DSM 375</strain>
    </source>
</reference>
<evidence type="ECO:0000256" key="1">
    <source>
        <dbReference type="SAM" id="MobiDB-lite"/>
    </source>
</evidence>
<gene>
    <name evidence="3" type="ORF">LX59_01508</name>
</gene>
<dbReference type="AlphaFoldDB" id="A0A562IYJ8"/>
<sequence length="431" mass="47511">MNNRFRLTGLALALSTSLSAIALEQPQQSSSVSTACQPPATAPEADASQQDFDRYSWNVFVALNWPAQTGQRGQPDCSQPLGSSGPSVWQSYKTLDEIFLPNGQNPGPWNSPLETRSLSQINIAALKNTSVVGAIDQAVGGWLIDQRGNPTYYDIAANQTSYDYIVENNFYNADIVSKAKDINFPNQATEIKTAWRILTAQDDASRYLTMQAQVAQFDTQGQPTGNTTEATLGLVGMHIIVKAPGYPQWIWSTFEQVDNVPPKVKNPDGTWSNQPQVGINYSYFDANAPADSLNQSPCTWQQQGKNLICTPKAGTSFQTPNPLDRTTPIITATAEVNAQYQQDLQNTLLKYYQLITTQRPKYPDNPSNPLGQPTPAISANVTMESYIQPNSSCMQCHSMAQAVNSVYRSDYSYLFKFAKSPSTLKDNKDEQ</sequence>
<keyword evidence="2" id="KW-0732">Signal</keyword>
<proteinExistence type="predicted"/>
<accession>A0A562IYJ8</accession>
<evidence type="ECO:0008006" key="5">
    <source>
        <dbReference type="Google" id="ProtNLM"/>
    </source>
</evidence>
<dbReference type="OrthoDB" id="280897at2"/>
<evidence type="ECO:0000313" key="4">
    <source>
        <dbReference type="Proteomes" id="UP000319627"/>
    </source>
</evidence>
<keyword evidence="4" id="KW-1185">Reference proteome</keyword>
<dbReference type="EMBL" id="VLKG01000004">
    <property type="protein sequence ID" value="TWH75998.1"/>
    <property type="molecule type" value="Genomic_DNA"/>
</dbReference>
<dbReference type="RefSeq" id="WP_144571220.1">
    <property type="nucleotide sequence ID" value="NZ_VLKG01000004.1"/>
</dbReference>
<evidence type="ECO:0000256" key="2">
    <source>
        <dbReference type="SAM" id="SignalP"/>
    </source>
</evidence>
<feature type="region of interest" description="Disordered" evidence="1">
    <location>
        <begin position="28"/>
        <end position="48"/>
    </location>
</feature>
<feature type="signal peptide" evidence="2">
    <location>
        <begin position="1"/>
        <end position="22"/>
    </location>
</feature>
<protein>
    <recommendedName>
        <fullName evidence="5">Cytochrome c family protein</fullName>
    </recommendedName>
</protein>
<feature type="chain" id="PRO_5021805119" description="Cytochrome c family protein" evidence="2">
    <location>
        <begin position="23"/>
        <end position="431"/>
    </location>
</feature>
<dbReference type="Proteomes" id="UP000319627">
    <property type="component" value="Unassembled WGS sequence"/>
</dbReference>
<evidence type="ECO:0000313" key="3">
    <source>
        <dbReference type="EMBL" id="TWH75998.1"/>
    </source>
</evidence>
<comment type="caution">
    <text evidence="3">The sequence shown here is derived from an EMBL/GenBank/DDBJ whole genome shotgun (WGS) entry which is preliminary data.</text>
</comment>
<name>A0A562IYJ8_9GAMM</name>
<organism evidence="3 4">
    <name type="scientific">Azomonas agilis</name>
    <dbReference type="NCBI Taxonomy" id="116849"/>
    <lineage>
        <taxon>Bacteria</taxon>
        <taxon>Pseudomonadati</taxon>
        <taxon>Pseudomonadota</taxon>
        <taxon>Gammaproteobacteria</taxon>
        <taxon>Pseudomonadales</taxon>
        <taxon>Pseudomonadaceae</taxon>
        <taxon>Azomonas</taxon>
    </lineage>
</organism>